<evidence type="ECO:0000313" key="1">
    <source>
        <dbReference type="EMBL" id="BAF58603.1"/>
    </source>
</evidence>
<dbReference type="Proteomes" id="UP000006556">
    <property type="component" value="Chromosome"/>
</dbReference>
<dbReference type="InterPro" id="IPR021321">
    <property type="entry name" value="DUF2922"/>
</dbReference>
<reference evidence="2" key="1">
    <citation type="journal article" date="2008" name="Genome Res.">
        <title>The genome of Pelotomaculum thermopropionicum reveals niche-associated evolution in anaerobic microbiota.</title>
        <authorList>
            <person name="Kosaka T."/>
            <person name="Kato S."/>
            <person name="Shimoyama T."/>
            <person name="Ishii S."/>
            <person name="Abe T."/>
            <person name="Watanabe K."/>
        </authorList>
    </citation>
    <scope>NUCLEOTIDE SEQUENCE [LARGE SCALE GENOMIC DNA]</scope>
    <source>
        <strain evidence="2">DSM 13744 / JCM 10971 / SI</strain>
    </source>
</reference>
<protein>
    <recommendedName>
        <fullName evidence="3">DUF2922 domain-containing protein</fullName>
    </recommendedName>
</protein>
<keyword evidence="2" id="KW-1185">Reference proteome</keyword>
<dbReference type="Pfam" id="PF11148">
    <property type="entry name" value="DUF2922"/>
    <property type="match status" value="1"/>
</dbReference>
<dbReference type="KEGG" id="pth:PTH_0422"/>
<sequence length="77" mass="8465">MATTVQSLRMVFRNQAGRNVTITLENPRDNLTAAEIEAAMDLIIARNIFTSSGGDLVAKQDIRLIDTTTNDLYEPPA</sequence>
<organism evidence="1 2">
    <name type="scientific">Pelotomaculum thermopropionicum (strain DSM 13744 / JCM 10971 / SI)</name>
    <dbReference type="NCBI Taxonomy" id="370438"/>
    <lineage>
        <taxon>Bacteria</taxon>
        <taxon>Bacillati</taxon>
        <taxon>Bacillota</taxon>
        <taxon>Clostridia</taxon>
        <taxon>Eubacteriales</taxon>
        <taxon>Desulfotomaculaceae</taxon>
        <taxon>Pelotomaculum</taxon>
    </lineage>
</organism>
<dbReference type="AlphaFoldDB" id="A5D576"/>
<proteinExistence type="predicted"/>
<accession>A5D576</accession>
<dbReference type="eggNOG" id="ENOG5032YYH">
    <property type="taxonomic scope" value="Bacteria"/>
</dbReference>
<evidence type="ECO:0008006" key="3">
    <source>
        <dbReference type="Google" id="ProtNLM"/>
    </source>
</evidence>
<gene>
    <name evidence="1" type="ordered locus">PTH_0422</name>
</gene>
<name>A5D576_PELTS</name>
<dbReference type="EMBL" id="AP009389">
    <property type="protein sequence ID" value="BAF58603.1"/>
    <property type="molecule type" value="Genomic_DNA"/>
</dbReference>
<evidence type="ECO:0000313" key="2">
    <source>
        <dbReference type="Proteomes" id="UP000006556"/>
    </source>
</evidence>
<dbReference type="STRING" id="370438.PTH_0422"/>
<dbReference type="HOGENOM" id="CLU_181401_1_1_9"/>